<keyword evidence="4" id="KW-1185">Reference proteome</keyword>
<dbReference type="GO" id="GO:0033608">
    <property type="term" value="F:formyl-CoA transferase activity"/>
    <property type="evidence" value="ECO:0007669"/>
    <property type="project" value="UniProtKB-EC"/>
</dbReference>
<dbReference type="Pfam" id="PF02515">
    <property type="entry name" value="CoA_transf_3"/>
    <property type="match status" value="1"/>
</dbReference>
<gene>
    <name evidence="3" type="ORF">BJEO58_00675</name>
</gene>
<dbReference type="InterPro" id="IPR050483">
    <property type="entry name" value="CoA-transferase_III_domain"/>
</dbReference>
<dbReference type="PANTHER" id="PTHR48207:SF3">
    <property type="entry name" value="SUCCINATE--HYDROXYMETHYLGLUTARATE COA-TRANSFERASE"/>
    <property type="match status" value="1"/>
</dbReference>
<evidence type="ECO:0000256" key="2">
    <source>
        <dbReference type="SAM" id="MobiDB-lite"/>
    </source>
</evidence>
<dbReference type="InterPro" id="IPR023606">
    <property type="entry name" value="CoA-Trfase_III_dom_1_sf"/>
</dbReference>
<evidence type="ECO:0000313" key="3">
    <source>
        <dbReference type="EMBL" id="SMY11093.1"/>
    </source>
</evidence>
<dbReference type="RefSeq" id="WP_101587732.1">
    <property type="nucleotide sequence ID" value="NZ_FXZM01000002.1"/>
</dbReference>
<proteinExistence type="predicted"/>
<dbReference type="Gene3D" id="3.40.50.10540">
    <property type="entry name" value="Crotonobetainyl-coa:carnitine coa-transferase, domain 1"/>
    <property type="match status" value="1"/>
</dbReference>
<dbReference type="EMBL" id="FXZM01000002">
    <property type="protein sequence ID" value="SMY11093.1"/>
    <property type="molecule type" value="Genomic_DNA"/>
</dbReference>
<protein>
    <submittedName>
        <fullName evidence="3">Formyl-CoA transferase</fullName>
        <ecNumber evidence="3">2.8.3.16</ecNumber>
    </submittedName>
</protein>
<evidence type="ECO:0000256" key="1">
    <source>
        <dbReference type="ARBA" id="ARBA00022679"/>
    </source>
</evidence>
<sequence length="431" mass="46328">MTSTQKDRQRSAAAASAADALRRPLDGIVVVALEQAVAAPFASRQLADLGARVIKVERPGGGDFARAYDSHVDGTSSAFLWLGRGKESVVLDLKDDDGWARLESLLERADVFIQNLSPSAARRAGLDPDAVQERHPHVIACGISGYGEDGPMATAKAYDLLVQGESGLIDLTGDGDVQAKVGISIADIAAGSYAYSSILAALHHRLRFGEALPVKISMLEALAEWLSYPLHYSLHSGAAPLRRGTSHATIAPYGAFATGDGGQVLFAVQNDREWRRLCTIVLGDPELADDSRYVDQPNRVARADDLEALIEERFAAFTTDEVRALLEQADIAVARLNGIRDLGDHQQLRARGRWVDTPHPGGSAETLRPPWSVPPEAQDFGAVPALGEHTDSVLAWLDDPDEASPAPARPQTTSRSTQTIPEHTPDPKERP</sequence>
<accession>A0A2H1L3V9</accession>
<dbReference type="Gene3D" id="3.30.1540.10">
    <property type="entry name" value="formyl-coa transferase, domain 3"/>
    <property type="match status" value="1"/>
</dbReference>
<dbReference type="OrthoDB" id="9797653at2"/>
<dbReference type="SUPFAM" id="SSF89796">
    <property type="entry name" value="CoA-transferase family III (CaiB/BaiF)"/>
    <property type="match status" value="1"/>
</dbReference>
<dbReference type="InterPro" id="IPR044855">
    <property type="entry name" value="CoA-Trfase_III_dom3_sf"/>
</dbReference>
<evidence type="ECO:0000313" key="4">
    <source>
        <dbReference type="Proteomes" id="UP000234462"/>
    </source>
</evidence>
<keyword evidence="1 3" id="KW-0808">Transferase</keyword>
<organism evidence="3 4">
    <name type="scientific">Brevibacterium jeotgali</name>
    <dbReference type="NCBI Taxonomy" id="1262550"/>
    <lineage>
        <taxon>Bacteria</taxon>
        <taxon>Bacillati</taxon>
        <taxon>Actinomycetota</taxon>
        <taxon>Actinomycetes</taxon>
        <taxon>Micrococcales</taxon>
        <taxon>Brevibacteriaceae</taxon>
        <taxon>Brevibacterium</taxon>
    </lineage>
</organism>
<dbReference type="AlphaFoldDB" id="A0A2H1L3V9"/>
<dbReference type="Proteomes" id="UP000234462">
    <property type="component" value="Unassembled WGS sequence"/>
</dbReference>
<dbReference type="InterPro" id="IPR003673">
    <property type="entry name" value="CoA-Trfase_fam_III"/>
</dbReference>
<name>A0A2H1L3V9_9MICO</name>
<dbReference type="EC" id="2.8.3.16" evidence="3"/>
<feature type="compositionally biased region" description="Polar residues" evidence="2">
    <location>
        <begin position="410"/>
        <end position="421"/>
    </location>
</feature>
<reference evidence="4" key="1">
    <citation type="submission" date="2017-03" db="EMBL/GenBank/DDBJ databases">
        <authorList>
            <person name="Monnet C."/>
        </authorList>
    </citation>
    <scope>NUCLEOTIDE SEQUENCE [LARGE SCALE GENOMIC DNA]</scope>
    <source>
        <strain evidence="4">SJ5-8</strain>
    </source>
</reference>
<feature type="region of interest" description="Disordered" evidence="2">
    <location>
        <begin position="353"/>
        <end position="372"/>
    </location>
</feature>
<feature type="region of interest" description="Disordered" evidence="2">
    <location>
        <begin position="391"/>
        <end position="431"/>
    </location>
</feature>
<dbReference type="PANTHER" id="PTHR48207">
    <property type="entry name" value="SUCCINATE--HYDROXYMETHYLGLUTARATE COA-TRANSFERASE"/>
    <property type="match status" value="1"/>
</dbReference>